<evidence type="ECO:0000256" key="1">
    <source>
        <dbReference type="SAM" id="MobiDB-lite"/>
    </source>
</evidence>
<organism evidence="2 3">
    <name type="scientific">Carpediemonas membranifera</name>
    <dbReference type="NCBI Taxonomy" id="201153"/>
    <lineage>
        <taxon>Eukaryota</taxon>
        <taxon>Metamonada</taxon>
        <taxon>Carpediemonas-like organisms</taxon>
        <taxon>Carpediemonas</taxon>
    </lineage>
</organism>
<evidence type="ECO:0000313" key="2">
    <source>
        <dbReference type="EMBL" id="KAG9395673.1"/>
    </source>
</evidence>
<feature type="region of interest" description="Disordered" evidence="1">
    <location>
        <begin position="1"/>
        <end position="51"/>
    </location>
</feature>
<evidence type="ECO:0000313" key="3">
    <source>
        <dbReference type="Proteomes" id="UP000717585"/>
    </source>
</evidence>
<proteinExistence type="predicted"/>
<comment type="caution">
    <text evidence="2">The sequence shown here is derived from an EMBL/GenBank/DDBJ whole genome shotgun (WGS) entry which is preliminary data.</text>
</comment>
<keyword evidence="3" id="KW-1185">Reference proteome</keyword>
<name>A0A8J6B4S2_9EUKA</name>
<reference evidence="2" key="1">
    <citation type="submission" date="2021-05" db="EMBL/GenBank/DDBJ databases">
        <title>A free-living protist that lacks canonical eukaryotic 1 DNA replication and segregation systems.</title>
        <authorList>
            <person name="Salas-Leiva D.E."/>
            <person name="Tromer E.C."/>
            <person name="Curtis B.A."/>
            <person name="Jerlstrom-Hultqvist J."/>
            <person name="Kolisko M."/>
            <person name="Yi Z."/>
            <person name="Salas-Leiva J.S."/>
            <person name="Gallot-Lavallee L."/>
            <person name="Kops G.J.P.L."/>
            <person name="Archibald J.M."/>
            <person name="Simpson A.G.B."/>
            <person name="Roger A.J."/>
        </authorList>
    </citation>
    <scope>NUCLEOTIDE SEQUENCE</scope>
    <source>
        <strain evidence="2">BICM</strain>
    </source>
</reference>
<dbReference type="AlphaFoldDB" id="A0A8J6B4S2"/>
<gene>
    <name evidence="2" type="ORF">J8273_2877</name>
</gene>
<dbReference type="EMBL" id="JAHDYR010000009">
    <property type="protein sequence ID" value="KAG9395673.1"/>
    <property type="molecule type" value="Genomic_DNA"/>
</dbReference>
<dbReference type="Proteomes" id="UP000717585">
    <property type="component" value="Unassembled WGS sequence"/>
</dbReference>
<accession>A0A8J6B4S2</accession>
<sequence length="171" mass="18986">MNNIPGVKVIKAAKSVTPGKTPRKETPKMTPGTTKRMRSVQRTTPRSKPAPPAVVYEDISDILKLCNAKSQSAATTIKMSLLRHNLKRILAATERAAAARSVERPHVVHKQHVEIPASACTRILESHRRQTAMPDEWAGEWAMTTVQVRAKKPVVSADGRARMMRNLRLPE</sequence>
<protein>
    <submittedName>
        <fullName evidence="2">Uncharacterized protein</fullName>
    </submittedName>
</protein>